<sequence length="416" mass="44615">MAVSSLSLLLQYLVGDRSDWCASLACDGGAPQQCERRASAAWAARRVVCGGLLPAFQLRLADESGGAVGLPPQRSLEPAWAQRHCVAGRALCFELSAPAEAEPQRACTTLLRSGAASPPFYLTPPPPLPLASPRLASPRPHPTPLPLREQQLELDGGALLRFLVAAPAAPSPSPPPLSPPPPPLSPPPPPLPPLSPPSPSSPPLRRVAALNARFARHPGFAAWRPTGELADAGVLLHAFDGWEDHARPWRAAGDQSAFLVYQANGFAGGTIPVFHQTGGGVIFRPGVTRLKCAKGGDSGGHCTRWCTAAGGVGDVASYQYPGDGCGGSWRPEDIGFFLQRQCAWQRFFRRLEYNEFIVDGDAWTSSLPDTIEAFFQIRDGGADAHRAFLKAFRLSEEEVPLVEMDIRNWDAPFRPL</sequence>
<proteinExistence type="predicted"/>
<evidence type="ECO:0000313" key="3">
    <source>
        <dbReference type="EMBL" id="KAL1504518.1"/>
    </source>
</evidence>
<protein>
    <submittedName>
        <fullName evidence="3">Uncharacterized protein</fullName>
    </submittedName>
</protein>
<feature type="signal peptide" evidence="2">
    <location>
        <begin position="1"/>
        <end position="15"/>
    </location>
</feature>
<feature type="region of interest" description="Disordered" evidence="1">
    <location>
        <begin position="169"/>
        <end position="204"/>
    </location>
</feature>
<feature type="chain" id="PRO_5044321487" evidence="2">
    <location>
        <begin position="16"/>
        <end position="416"/>
    </location>
</feature>
<dbReference type="EMBL" id="JBGBPQ010000020">
    <property type="protein sequence ID" value="KAL1504518.1"/>
    <property type="molecule type" value="Genomic_DNA"/>
</dbReference>
<keyword evidence="2" id="KW-0732">Signal</keyword>
<dbReference type="Proteomes" id="UP001515480">
    <property type="component" value="Unassembled WGS sequence"/>
</dbReference>
<dbReference type="AlphaFoldDB" id="A0AB34ITF5"/>
<accession>A0AB34ITF5</accession>
<comment type="caution">
    <text evidence="3">The sequence shown here is derived from an EMBL/GenBank/DDBJ whole genome shotgun (WGS) entry which is preliminary data.</text>
</comment>
<keyword evidence="4" id="KW-1185">Reference proteome</keyword>
<feature type="compositionally biased region" description="Pro residues" evidence="1">
    <location>
        <begin position="169"/>
        <end position="202"/>
    </location>
</feature>
<organism evidence="3 4">
    <name type="scientific">Prymnesium parvum</name>
    <name type="common">Toxic golden alga</name>
    <dbReference type="NCBI Taxonomy" id="97485"/>
    <lineage>
        <taxon>Eukaryota</taxon>
        <taxon>Haptista</taxon>
        <taxon>Haptophyta</taxon>
        <taxon>Prymnesiophyceae</taxon>
        <taxon>Prymnesiales</taxon>
        <taxon>Prymnesiaceae</taxon>
        <taxon>Prymnesium</taxon>
    </lineage>
</organism>
<gene>
    <name evidence="3" type="ORF">AB1Y20_010920</name>
</gene>
<evidence type="ECO:0000256" key="1">
    <source>
        <dbReference type="SAM" id="MobiDB-lite"/>
    </source>
</evidence>
<reference evidence="3 4" key="1">
    <citation type="journal article" date="2024" name="Science">
        <title>Giant polyketide synthase enzymes in the biosynthesis of giant marine polyether toxins.</title>
        <authorList>
            <person name="Fallon T.R."/>
            <person name="Shende V.V."/>
            <person name="Wierzbicki I.H."/>
            <person name="Pendleton A.L."/>
            <person name="Watervoot N.F."/>
            <person name="Auber R.P."/>
            <person name="Gonzalez D.J."/>
            <person name="Wisecaver J.H."/>
            <person name="Moore B.S."/>
        </authorList>
    </citation>
    <scope>NUCLEOTIDE SEQUENCE [LARGE SCALE GENOMIC DNA]</scope>
    <source>
        <strain evidence="3 4">12B1</strain>
    </source>
</reference>
<name>A0AB34ITF5_PRYPA</name>
<dbReference type="PRINTS" id="PR01217">
    <property type="entry name" value="PRICHEXTENSN"/>
</dbReference>
<feature type="region of interest" description="Disordered" evidence="1">
    <location>
        <begin position="122"/>
        <end position="147"/>
    </location>
</feature>
<evidence type="ECO:0000313" key="4">
    <source>
        <dbReference type="Proteomes" id="UP001515480"/>
    </source>
</evidence>
<evidence type="ECO:0000256" key="2">
    <source>
        <dbReference type="SAM" id="SignalP"/>
    </source>
</evidence>